<organism evidence="3 4">
    <name type="scientific">Stephanodiscus triporus</name>
    <dbReference type="NCBI Taxonomy" id="2934178"/>
    <lineage>
        <taxon>Eukaryota</taxon>
        <taxon>Sar</taxon>
        <taxon>Stramenopiles</taxon>
        <taxon>Ochrophyta</taxon>
        <taxon>Bacillariophyta</taxon>
        <taxon>Coscinodiscophyceae</taxon>
        <taxon>Thalassiosirophycidae</taxon>
        <taxon>Stephanodiscales</taxon>
        <taxon>Stephanodiscaceae</taxon>
        <taxon>Stephanodiscus</taxon>
    </lineage>
</organism>
<gene>
    <name evidence="3" type="ORF">ACHAW5_005209</name>
</gene>
<feature type="compositionally biased region" description="Acidic residues" evidence="2">
    <location>
        <begin position="21"/>
        <end position="30"/>
    </location>
</feature>
<protein>
    <submittedName>
        <fullName evidence="3">Uncharacterized protein</fullName>
    </submittedName>
</protein>
<comment type="caution">
    <text evidence="3">The sequence shown here is derived from an EMBL/GenBank/DDBJ whole genome shotgun (WGS) entry which is preliminary data.</text>
</comment>
<dbReference type="AlphaFoldDB" id="A0ABD3MZX5"/>
<keyword evidence="4" id="KW-1185">Reference proteome</keyword>
<name>A0ABD3MZX5_9STRA</name>
<reference evidence="3 4" key="1">
    <citation type="submission" date="2024-10" db="EMBL/GenBank/DDBJ databases">
        <title>Updated reference genomes for cyclostephanoid diatoms.</title>
        <authorList>
            <person name="Roberts W.R."/>
            <person name="Alverson A.J."/>
        </authorList>
    </citation>
    <scope>NUCLEOTIDE SEQUENCE [LARGE SCALE GENOMIC DNA]</scope>
    <source>
        <strain evidence="3 4">AJA276-08</strain>
    </source>
</reference>
<dbReference type="Proteomes" id="UP001530315">
    <property type="component" value="Unassembled WGS sequence"/>
</dbReference>
<feature type="coiled-coil region" evidence="1">
    <location>
        <begin position="247"/>
        <end position="274"/>
    </location>
</feature>
<sequence>MPLPLAFGNTGVGKKLSSIREEDEDVDADDASLAILRSESRATPARSTPRSLDDAARHPRHDRAGASFASIVGKANESISALPAKSSVEDALVKSDKRNDLASNGNVLPAKPSIDNYDTIISDLKELRQQQKDVVQRMSSSQEDISTIRRDLKEIQSLFPNKSSSDDMSKSLQMVVDSLRLLTEEVKLSNAEYRESLSSLKSSSENERKALQAQISNERLVSASQRNSFEEKIEMLTKDKAQFDVGREKLDRDLKQLERSEALLEQRKNAAKGEIETAHNMMTVIRGAEARLNEELDRIHHLSEYVRQKDGEAQNKLDQAQELFSKIRDIDSSFKDAENHRMSLARERVIMLKERARERENRRTSKDIALVHRPTRLIADFSL</sequence>
<feature type="region of interest" description="Disordered" evidence="2">
    <location>
        <begin position="1"/>
        <end position="64"/>
    </location>
</feature>
<accession>A0ABD3MZX5</accession>
<keyword evidence="1" id="KW-0175">Coiled coil</keyword>
<evidence type="ECO:0000256" key="2">
    <source>
        <dbReference type="SAM" id="MobiDB-lite"/>
    </source>
</evidence>
<evidence type="ECO:0000256" key="1">
    <source>
        <dbReference type="SAM" id="Coils"/>
    </source>
</evidence>
<dbReference type="EMBL" id="JALLAZ020001680">
    <property type="protein sequence ID" value="KAL3768371.1"/>
    <property type="molecule type" value="Genomic_DNA"/>
</dbReference>
<evidence type="ECO:0000313" key="3">
    <source>
        <dbReference type="EMBL" id="KAL3768371.1"/>
    </source>
</evidence>
<proteinExistence type="predicted"/>
<evidence type="ECO:0000313" key="4">
    <source>
        <dbReference type="Proteomes" id="UP001530315"/>
    </source>
</evidence>